<protein>
    <submittedName>
        <fullName evidence="2">CopG family transcriptional regulator</fullName>
    </submittedName>
</protein>
<reference evidence="2 4" key="1">
    <citation type="submission" date="2015-09" db="EMBL/GenBank/DDBJ databases">
        <title>Draft genome sequence of Thermus scotoductus strain K1 isolated from a geothermal spring in Nagorno-Karabakh, Armenia.</title>
        <authorList>
            <person name="Saghatelyan A."/>
            <person name="Poghosyan L."/>
            <person name="Panosyan H."/>
            <person name="Birkeland N.-K."/>
        </authorList>
    </citation>
    <scope>NUCLEOTIDE SEQUENCE [LARGE SCALE GENOMIC DNA]</scope>
    <source>
        <strain evidence="2 4">K1</strain>
    </source>
</reference>
<reference evidence="3 5" key="2">
    <citation type="journal article" date="2019" name="Extremophiles">
        <title>Biogeography of thermophiles and predominance of Thermus scotoductus in domestic water heaters.</title>
        <authorList>
            <person name="Wilpiszeski R.L."/>
            <person name="Zhang Z."/>
            <person name="House C.H."/>
        </authorList>
    </citation>
    <scope>NUCLEOTIDE SEQUENCE [LARGE SCALE GENOMIC DNA]</scope>
    <source>
        <strain evidence="3 5">38_S38</strain>
    </source>
</reference>
<feature type="domain" description="Ribbon-helix-helix protein CopG" evidence="1">
    <location>
        <begin position="6"/>
        <end position="41"/>
    </location>
</feature>
<organism evidence="2 4">
    <name type="scientific">Thermus scotoductus</name>
    <dbReference type="NCBI Taxonomy" id="37636"/>
    <lineage>
        <taxon>Bacteria</taxon>
        <taxon>Thermotogati</taxon>
        <taxon>Deinococcota</taxon>
        <taxon>Deinococci</taxon>
        <taxon>Thermales</taxon>
        <taxon>Thermaceae</taxon>
        <taxon>Thermus</taxon>
    </lineage>
</organism>
<sequence>MPGVLVHLRLPEELVKRLDEERKGRSRSEVVAEALEDYLRRVRLLSLVEEVAGSVGFEEAPHWATPEDVVGYVRTLRGEAEARLDALSPGQHGDH</sequence>
<accession>A0A0N1KPW6</accession>
<evidence type="ECO:0000313" key="4">
    <source>
        <dbReference type="Proteomes" id="UP000053099"/>
    </source>
</evidence>
<name>A0A0N1KPW6_THESC</name>
<dbReference type="GO" id="GO:0006355">
    <property type="term" value="P:regulation of DNA-templated transcription"/>
    <property type="evidence" value="ECO:0007669"/>
    <property type="project" value="InterPro"/>
</dbReference>
<evidence type="ECO:0000313" key="3">
    <source>
        <dbReference type="EMBL" id="RTG99472.1"/>
    </source>
</evidence>
<dbReference type="InterPro" id="IPR002145">
    <property type="entry name" value="CopG"/>
</dbReference>
<dbReference type="Proteomes" id="UP000288082">
    <property type="component" value="Unassembled WGS sequence"/>
</dbReference>
<dbReference type="Pfam" id="PF01402">
    <property type="entry name" value="RHH_1"/>
    <property type="match status" value="1"/>
</dbReference>
<gene>
    <name evidence="2" type="ORF">AN926_06530</name>
    <name evidence="3" type="ORF">CSW50_12795</name>
</gene>
<comment type="caution">
    <text evidence="2">The sequence shown here is derived from an EMBL/GenBank/DDBJ whole genome shotgun (WGS) entry which is preliminary data.</text>
</comment>
<dbReference type="CDD" id="cd22231">
    <property type="entry name" value="RHH_NikR_HicB-like"/>
    <property type="match status" value="1"/>
</dbReference>
<dbReference type="GeneID" id="93866938"/>
<evidence type="ECO:0000313" key="2">
    <source>
        <dbReference type="EMBL" id="KPD31083.1"/>
    </source>
</evidence>
<evidence type="ECO:0000313" key="5">
    <source>
        <dbReference type="Proteomes" id="UP000288082"/>
    </source>
</evidence>
<evidence type="ECO:0000259" key="1">
    <source>
        <dbReference type="Pfam" id="PF01402"/>
    </source>
</evidence>
<dbReference type="Proteomes" id="UP000053099">
    <property type="component" value="Unassembled WGS sequence"/>
</dbReference>
<dbReference type="EMBL" id="PELM01000465">
    <property type="protein sequence ID" value="RTG99472.1"/>
    <property type="molecule type" value="Genomic_DNA"/>
</dbReference>
<dbReference type="PATRIC" id="fig|37636.3.peg.372"/>
<dbReference type="AlphaFoldDB" id="A0A0N1KPW6"/>
<dbReference type="EMBL" id="LJJR01000016">
    <property type="protein sequence ID" value="KPD31083.1"/>
    <property type="molecule type" value="Genomic_DNA"/>
</dbReference>
<proteinExistence type="predicted"/>
<dbReference type="RefSeq" id="WP_015717696.1">
    <property type="nucleotide sequence ID" value="NZ_DAHVNI010000062.1"/>
</dbReference>